<dbReference type="EMBL" id="CAEZXN010000061">
    <property type="protein sequence ID" value="CAB4708747.1"/>
    <property type="molecule type" value="Genomic_DNA"/>
</dbReference>
<organism evidence="1">
    <name type="scientific">freshwater metagenome</name>
    <dbReference type="NCBI Taxonomy" id="449393"/>
    <lineage>
        <taxon>unclassified sequences</taxon>
        <taxon>metagenomes</taxon>
        <taxon>ecological metagenomes</taxon>
    </lineage>
</organism>
<dbReference type="EMBL" id="CAFBRC010000087">
    <property type="protein sequence ID" value="CAB5077206.1"/>
    <property type="molecule type" value="Genomic_DNA"/>
</dbReference>
<dbReference type="InterPro" id="IPR021491">
    <property type="entry name" value="DUF3145"/>
</dbReference>
<evidence type="ECO:0000313" key="4">
    <source>
        <dbReference type="EMBL" id="CAB5077206.1"/>
    </source>
</evidence>
<protein>
    <submittedName>
        <fullName evidence="1">Unannotated protein</fullName>
    </submittedName>
</protein>
<sequence length="175" mass="19169">MLTQPHSRSQAPAGGMLFIYSAPTALIPHIEWAIGNVLGLPVRLEWSTQPISPGTLRAESAWHGPEGSASKIASAMRGWHYVRFEITEDATSSNDGARFQGTPALGIHHSIMGVHGDIHVNEDRIRGCAKRALKNGTSLEEELEQVLGTPWDEELEPFRYSGDQSSIRWLKTGSS</sequence>
<gene>
    <name evidence="1" type="ORF">UFOPK2342_01216</name>
    <name evidence="2" type="ORF">UFOPK2423_01601</name>
    <name evidence="3" type="ORF">UFOPK3266_01409</name>
    <name evidence="4" type="ORF">UFOPK4367_01173</name>
</gene>
<reference evidence="1" key="1">
    <citation type="submission" date="2020-05" db="EMBL/GenBank/DDBJ databases">
        <authorList>
            <person name="Chiriac C."/>
            <person name="Salcher M."/>
            <person name="Ghai R."/>
            <person name="Kavagutti S V."/>
        </authorList>
    </citation>
    <scope>NUCLEOTIDE SEQUENCE</scope>
</reference>
<dbReference type="Pfam" id="PF11343">
    <property type="entry name" value="DUF3145"/>
    <property type="match status" value="1"/>
</dbReference>
<evidence type="ECO:0000313" key="3">
    <source>
        <dbReference type="EMBL" id="CAB4845103.1"/>
    </source>
</evidence>
<evidence type="ECO:0000313" key="2">
    <source>
        <dbReference type="EMBL" id="CAB4708747.1"/>
    </source>
</evidence>
<evidence type="ECO:0000313" key="1">
    <source>
        <dbReference type="EMBL" id="CAB4681766.1"/>
    </source>
</evidence>
<accession>A0A6J6N6K1</accession>
<dbReference type="EMBL" id="CAFBAA010000046">
    <property type="protein sequence ID" value="CAB4845103.1"/>
    <property type="molecule type" value="Genomic_DNA"/>
</dbReference>
<dbReference type="AlphaFoldDB" id="A0A6J6N6K1"/>
<name>A0A6J6N6K1_9ZZZZ</name>
<proteinExistence type="predicted"/>
<dbReference type="EMBL" id="CAEZXB010000026">
    <property type="protein sequence ID" value="CAB4681766.1"/>
    <property type="molecule type" value="Genomic_DNA"/>
</dbReference>